<evidence type="ECO:0000256" key="6">
    <source>
        <dbReference type="SAM" id="Phobius"/>
    </source>
</evidence>
<dbReference type="GO" id="GO:0005886">
    <property type="term" value="C:plasma membrane"/>
    <property type="evidence" value="ECO:0007669"/>
    <property type="project" value="UniProtKB-SubCell"/>
</dbReference>
<evidence type="ECO:0000256" key="2">
    <source>
        <dbReference type="ARBA" id="ARBA00022475"/>
    </source>
</evidence>
<feature type="transmembrane region" description="Helical" evidence="6">
    <location>
        <begin position="430"/>
        <end position="455"/>
    </location>
</feature>
<feature type="transmembrane region" description="Helical" evidence="6">
    <location>
        <begin position="357"/>
        <end position="378"/>
    </location>
</feature>
<evidence type="ECO:0000256" key="3">
    <source>
        <dbReference type="ARBA" id="ARBA00022692"/>
    </source>
</evidence>
<evidence type="ECO:0000256" key="5">
    <source>
        <dbReference type="ARBA" id="ARBA00023136"/>
    </source>
</evidence>
<comment type="caution">
    <text evidence="8">The sequence shown here is derived from an EMBL/GenBank/DDBJ whole genome shotgun (WGS) entry which is preliminary data.</text>
</comment>
<comment type="subcellular location">
    <subcellularLocation>
        <location evidence="1">Cell membrane</location>
        <topology evidence="1">Multi-pass membrane protein</topology>
    </subcellularLocation>
</comment>
<feature type="transmembrane region" description="Helical" evidence="6">
    <location>
        <begin position="23"/>
        <end position="47"/>
    </location>
</feature>
<feature type="domain" description="ABC3 transporter permease C-terminal" evidence="7">
    <location>
        <begin position="723"/>
        <end position="830"/>
    </location>
</feature>
<name>A0A317E6L9_9PROT</name>
<feature type="transmembrane region" description="Helical" evidence="6">
    <location>
        <begin position="805"/>
        <end position="831"/>
    </location>
</feature>
<dbReference type="PANTHER" id="PTHR30287:SF1">
    <property type="entry name" value="INNER MEMBRANE PROTEIN"/>
    <property type="match status" value="1"/>
</dbReference>
<keyword evidence="8" id="KW-0808">Transferase</keyword>
<sequence>MAGGNALALRLARRELRAGLKGFRIFLACLVLGVAAIAGIGTLSAAIEQGLAENGRALLGGDMELRLVQREAGDAELARLRDLGTLSTVRQMRAMARLTSGAEGRTLVELKAVDGAYPLVGRLGLQPPQAPADAFAIRDGLPGAAADETLLTRIGAKVGDVIAVGDARFILRAVIADEPDRAAEAFSLGPRVMIGLDALASTGLLQQGSLVNTAYRLNVAPGGSPREIGKALEAEFPDAGWRIRYRDNAAPGIRQFVDRLGQFLTLIGLTTLVVGGVGIGSAVRAHMATRTRTIAILKSLGAPAGLIFRMFLFQVLAIAALGIAIGLGIGLCVPVALGGLLAEQLPVPASLGLYPLPLLFAAGFGLITATLFALWPLARAQEVPAAHLFRDQIAPDRVRLRKRYLIASGLLIAGLVGLALLSSAEVSFGLWFILGTLIVFGVLRLAGRGVAALAARLPRPASPGARLALANLHRPGSATASVVLSLGLGLTLLVGVALVQRNMEDQVARRLPTSAPSFFFVDIQKDQIADFTRLVSAQAGTADLLEVPSMRGRISKIKGVPADDYPVKPDGRWALRGDRGVTYAATPPEGSRIVAGEWWPADYRGPPLLSFDARLAEAMDLKVGDNLTVNLLGRDFEARIANLREIDYTTLSINFAMVYSPGLLEAAPHGYLATVRATPEAEPAVFRAVTDRFPNISVIRVKEALETADGLLRQLSLAVTVTASVTLVAGLLVLAGALAAGHRQRLYDAVILKTLGASRRQVLGAFALEYAILGGATALVALGAGTLAAYGFVTGILHADFVFDAPVALLAAAAGVGLAVLLGLAGTWGALISRPAPVLRDLAAG</sequence>
<dbReference type="Pfam" id="PF02687">
    <property type="entry name" value="FtsX"/>
    <property type="match status" value="2"/>
</dbReference>
<dbReference type="InterPro" id="IPR038766">
    <property type="entry name" value="Membrane_comp_ABC_pdt"/>
</dbReference>
<feature type="transmembrane region" description="Helical" evidence="6">
    <location>
        <begin position="306"/>
        <end position="337"/>
    </location>
</feature>
<dbReference type="InterPro" id="IPR003838">
    <property type="entry name" value="ABC3_permease_C"/>
</dbReference>
<gene>
    <name evidence="8" type="ORF">DKG74_12490</name>
</gene>
<feature type="domain" description="ABC3 transporter permease C-terminal" evidence="7">
    <location>
        <begin position="267"/>
        <end position="379"/>
    </location>
</feature>
<accession>A0A317E6L9</accession>
<keyword evidence="9" id="KW-1185">Reference proteome</keyword>
<dbReference type="OrthoDB" id="9775544at2"/>
<feature type="transmembrane region" description="Helical" evidence="6">
    <location>
        <begin position="263"/>
        <end position="285"/>
    </location>
</feature>
<keyword evidence="4 6" id="KW-1133">Transmembrane helix</keyword>
<dbReference type="AlphaFoldDB" id="A0A317E6L9"/>
<feature type="transmembrane region" description="Helical" evidence="6">
    <location>
        <begin position="404"/>
        <end position="424"/>
    </location>
</feature>
<keyword evidence="3 6" id="KW-0812">Transmembrane</keyword>
<feature type="transmembrane region" description="Helical" evidence="6">
    <location>
        <begin position="762"/>
        <end position="793"/>
    </location>
</feature>
<keyword evidence="2" id="KW-1003">Cell membrane</keyword>
<dbReference type="EMBL" id="QGLE01000006">
    <property type="protein sequence ID" value="PWR22677.1"/>
    <property type="molecule type" value="Genomic_DNA"/>
</dbReference>
<keyword evidence="5 6" id="KW-0472">Membrane</keyword>
<organism evidence="8 9">
    <name type="scientific">Zavarzinia aquatilis</name>
    <dbReference type="NCBI Taxonomy" id="2211142"/>
    <lineage>
        <taxon>Bacteria</taxon>
        <taxon>Pseudomonadati</taxon>
        <taxon>Pseudomonadota</taxon>
        <taxon>Alphaproteobacteria</taxon>
        <taxon>Rhodospirillales</taxon>
        <taxon>Zavarziniaceae</taxon>
        <taxon>Zavarzinia</taxon>
    </lineage>
</organism>
<feature type="transmembrane region" description="Helical" evidence="6">
    <location>
        <begin position="715"/>
        <end position="741"/>
    </location>
</feature>
<protein>
    <submittedName>
        <fullName evidence="8">Glycosyl transferase family 1</fullName>
    </submittedName>
</protein>
<dbReference type="Proteomes" id="UP000245461">
    <property type="component" value="Unassembled WGS sequence"/>
</dbReference>
<evidence type="ECO:0000259" key="7">
    <source>
        <dbReference type="Pfam" id="PF02687"/>
    </source>
</evidence>
<dbReference type="RefSeq" id="WP_109906221.1">
    <property type="nucleotide sequence ID" value="NZ_QGLE01000006.1"/>
</dbReference>
<evidence type="ECO:0000256" key="4">
    <source>
        <dbReference type="ARBA" id="ARBA00022989"/>
    </source>
</evidence>
<feature type="transmembrane region" description="Helical" evidence="6">
    <location>
        <begin position="476"/>
        <end position="499"/>
    </location>
</feature>
<evidence type="ECO:0000313" key="8">
    <source>
        <dbReference type="EMBL" id="PWR22677.1"/>
    </source>
</evidence>
<dbReference type="PANTHER" id="PTHR30287">
    <property type="entry name" value="MEMBRANE COMPONENT OF PREDICTED ABC SUPERFAMILY METABOLITE UPTAKE TRANSPORTER"/>
    <property type="match status" value="1"/>
</dbReference>
<reference evidence="8 9" key="1">
    <citation type="submission" date="2018-05" db="EMBL/GenBank/DDBJ databases">
        <title>Zavarzinia sp. HR-AS.</title>
        <authorList>
            <person name="Lee Y."/>
            <person name="Jeon C.O."/>
        </authorList>
    </citation>
    <scope>NUCLEOTIDE SEQUENCE [LARGE SCALE GENOMIC DNA]</scope>
    <source>
        <strain evidence="8 9">HR-AS</strain>
    </source>
</reference>
<evidence type="ECO:0000313" key="9">
    <source>
        <dbReference type="Proteomes" id="UP000245461"/>
    </source>
</evidence>
<evidence type="ECO:0000256" key="1">
    <source>
        <dbReference type="ARBA" id="ARBA00004651"/>
    </source>
</evidence>
<dbReference type="GO" id="GO:0016740">
    <property type="term" value="F:transferase activity"/>
    <property type="evidence" value="ECO:0007669"/>
    <property type="project" value="UniProtKB-KW"/>
</dbReference>
<proteinExistence type="predicted"/>